<dbReference type="InterPro" id="IPR019748">
    <property type="entry name" value="FERM_central"/>
</dbReference>
<dbReference type="SMART" id="SM00295">
    <property type="entry name" value="B41"/>
    <property type="match status" value="1"/>
</dbReference>
<comment type="caution">
    <text evidence="3">The sequence shown here is derived from an EMBL/GenBank/DDBJ whole genome shotgun (WGS) entry which is preliminary data.</text>
</comment>
<dbReference type="Gene3D" id="1.20.80.10">
    <property type="match status" value="1"/>
</dbReference>
<dbReference type="InterPro" id="IPR011993">
    <property type="entry name" value="PH-like_dom_sf"/>
</dbReference>
<name>A0A8T0D583_9TREM</name>
<feature type="region of interest" description="Disordered" evidence="1">
    <location>
        <begin position="89"/>
        <end position="109"/>
    </location>
</feature>
<evidence type="ECO:0000259" key="2">
    <source>
        <dbReference type="PROSITE" id="PS50057"/>
    </source>
</evidence>
<dbReference type="SUPFAM" id="SSF50729">
    <property type="entry name" value="PH domain-like"/>
    <property type="match status" value="1"/>
</dbReference>
<dbReference type="Gene3D" id="2.30.29.30">
    <property type="entry name" value="Pleckstrin-homology domain (PH domain)/Phosphotyrosine-binding domain (PTB)"/>
    <property type="match status" value="1"/>
</dbReference>
<accession>A0A8T0D583</accession>
<evidence type="ECO:0000313" key="3">
    <source>
        <dbReference type="EMBL" id="KAF8563009.1"/>
    </source>
</evidence>
<dbReference type="OrthoDB" id="6235974at2759"/>
<dbReference type="InterPro" id="IPR035963">
    <property type="entry name" value="FERM_2"/>
</dbReference>
<keyword evidence="4" id="KW-1185">Reference proteome</keyword>
<reference evidence="3 4" key="1">
    <citation type="submission" date="2019-07" db="EMBL/GenBank/DDBJ databases">
        <title>Annotation for the trematode Paragonimus westermani.</title>
        <authorList>
            <person name="Choi Y.-J."/>
        </authorList>
    </citation>
    <scope>NUCLEOTIDE SEQUENCE [LARGE SCALE GENOMIC DNA]</scope>
    <source>
        <strain evidence="3">180907_Pwestermani</strain>
    </source>
</reference>
<protein>
    <recommendedName>
        <fullName evidence="2">FERM domain-containing protein</fullName>
    </recommendedName>
</protein>
<dbReference type="Pfam" id="PF00373">
    <property type="entry name" value="FERM_M"/>
    <property type="match status" value="1"/>
</dbReference>
<evidence type="ECO:0000256" key="1">
    <source>
        <dbReference type="SAM" id="MobiDB-lite"/>
    </source>
</evidence>
<dbReference type="InterPro" id="IPR018980">
    <property type="entry name" value="FERM_PH-like_C"/>
</dbReference>
<gene>
    <name evidence="3" type="ORF">P879_06282</name>
</gene>
<evidence type="ECO:0000313" key="4">
    <source>
        <dbReference type="Proteomes" id="UP000699462"/>
    </source>
</evidence>
<dbReference type="Proteomes" id="UP000699462">
    <property type="component" value="Unassembled WGS sequence"/>
</dbReference>
<organism evidence="3 4">
    <name type="scientific">Paragonimus westermani</name>
    <dbReference type="NCBI Taxonomy" id="34504"/>
    <lineage>
        <taxon>Eukaryota</taxon>
        <taxon>Metazoa</taxon>
        <taxon>Spiralia</taxon>
        <taxon>Lophotrochozoa</taxon>
        <taxon>Platyhelminthes</taxon>
        <taxon>Trematoda</taxon>
        <taxon>Digenea</taxon>
        <taxon>Plagiorchiida</taxon>
        <taxon>Troglotremata</taxon>
        <taxon>Troglotrematidae</taxon>
        <taxon>Paragonimus</taxon>
    </lineage>
</organism>
<dbReference type="CDD" id="cd14473">
    <property type="entry name" value="FERM_B-lobe"/>
    <property type="match status" value="1"/>
</dbReference>
<sequence>MSSALFKSADPFFVLKSYLLDCSPLIEQSHLCNALNSKQNLSATSRNSHPEDVESTVNAGVVSSRSNQLPQKFPRSTLQTCGVLCHVKPSSSDASKVPQRGPSSVSEDSRVPPLTLTYQAYLGVQYYPLNPSCITEEQTRYQIFQQVRSDLLSGRMQAGEEMFISLCGLILQSDCGDYGEEKLGANYVRHLLKLPQLTTMMEKRIKEKHIECRSRQPALAEYQFLDTVRHCSSYGQMKFSVRDLVTNKDCLLGLSPNGITIEETQCNVIKFSWLQITGFSRKNEQLLIHIREEGAKFNYHFAADGVQHCQQMIKLCKRFLLFYRNELSKSLWHPQSSGATYPGQLDQSPSTQLTNYTSTLGKLSLYQTKALPMSLAFIIIFCGQLIRLSNPSISNLVHSKYLTLIQQACAEVCTSLCVCCCFSGSLSVCLCVSVSMSLSVYLNGNYLCHRSRRRDYMALRRLRPRMRWPFGVIRSPTYS</sequence>
<dbReference type="PANTHER" id="PTHR23280">
    <property type="entry name" value="4.1 G PROTEIN"/>
    <property type="match status" value="1"/>
</dbReference>
<dbReference type="AlphaFoldDB" id="A0A8T0D583"/>
<dbReference type="SUPFAM" id="SSF47031">
    <property type="entry name" value="Second domain of FERM"/>
    <property type="match status" value="1"/>
</dbReference>
<proteinExistence type="predicted"/>
<dbReference type="PANTHER" id="PTHR23280:SF21">
    <property type="entry name" value="PROTEIN 4.1 HOMOLOG"/>
    <property type="match status" value="1"/>
</dbReference>
<dbReference type="InterPro" id="IPR019749">
    <property type="entry name" value="Band_41_domain"/>
</dbReference>
<dbReference type="InterPro" id="IPR014352">
    <property type="entry name" value="FERM/acyl-CoA-bd_prot_sf"/>
</dbReference>
<dbReference type="GO" id="GO:0031032">
    <property type="term" value="P:actomyosin structure organization"/>
    <property type="evidence" value="ECO:0007669"/>
    <property type="project" value="TreeGrafter"/>
</dbReference>
<dbReference type="GO" id="GO:0005856">
    <property type="term" value="C:cytoskeleton"/>
    <property type="evidence" value="ECO:0007669"/>
    <property type="project" value="TreeGrafter"/>
</dbReference>
<dbReference type="Pfam" id="PF09380">
    <property type="entry name" value="FERM_C"/>
    <property type="match status" value="1"/>
</dbReference>
<dbReference type="EMBL" id="JTDF01015167">
    <property type="protein sequence ID" value="KAF8563009.1"/>
    <property type="molecule type" value="Genomic_DNA"/>
</dbReference>
<dbReference type="SMART" id="SM01196">
    <property type="entry name" value="FERM_C"/>
    <property type="match status" value="1"/>
</dbReference>
<dbReference type="InterPro" id="IPR000299">
    <property type="entry name" value="FERM_domain"/>
</dbReference>
<dbReference type="PROSITE" id="PS50057">
    <property type="entry name" value="FERM_3"/>
    <property type="match status" value="1"/>
</dbReference>
<feature type="domain" description="FERM" evidence="2">
    <location>
        <begin position="13"/>
        <end position="327"/>
    </location>
</feature>